<dbReference type="SUPFAM" id="SSF52343">
    <property type="entry name" value="Ferredoxin reductase-like, C-terminal NADP-linked domain"/>
    <property type="match status" value="1"/>
</dbReference>
<evidence type="ECO:0000313" key="3">
    <source>
        <dbReference type="EMBL" id="QDU69967.1"/>
    </source>
</evidence>
<dbReference type="EMBL" id="CP036287">
    <property type="protein sequence ID" value="QDU69967.1"/>
    <property type="molecule type" value="Genomic_DNA"/>
</dbReference>
<dbReference type="PANTHER" id="PTHR47354:SF5">
    <property type="entry name" value="PROTEIN RFBI"/>
    <property type="match status" value="1"/>
</dbReference>
<dbReference type="KEGG" id="pbap:Pla133_50900"/>
<dbReference type="PROSITE" id="PS51384">
    <property type="entry name" value="FAD_FR"/>
    <property type="match status" value="1"/>
</dbReference>
<dbReference type="InterPro" id="IPR001041">
    <property type="entry name" value="2Fe-2S_ferredoxin-type"/>
</dbReference>
<protein>
    <submittedName>
        <fullName evidence="3">Ferredoxin--NAD(P)(+) reductase (Naphthalene dioxygenase ferredoxin-specific)</fullName>
        <ecNumber evidence="3">1.18.1.7</ecNumber>
    </submittedName>
</protein>
<accession>A0A518BSK8</accession>
<dbReference type="PROSITE" id="PS51085">
    <property type="entry name" value="2FE2S_FER_2"/>
    <property type="match status" value="1"/>
</dbReference>
<dbReference type="EC" id="1.18.1.7" evidence="3"/>
<dbReference type="CDD" id="cd00207">
    <property type="entry name" value="fer2"/>
    <property type="match status" value="1"/>
</dbReference>
<keyword evidence="3" id="KW-0223">Dioxygenase</keyword>
<dbReference type="InterPro" id="IPR017927">
    <property type="entry name" value="FAD-bd_FR_type"/>
</dbReference>
<sequence length="323" mass="34865">MSPGQIEVEGQRIELEQGETVLQGLERAGLDVASGCRAGTCTKCLLQAQDAPPPASQRGLRPTLTAQNFFLACQARPTGLLRLRGSRGPEPVRARVASIDHLTEDVARLRLTPDERFDYRPGQYLDVLHPGGESRSYSIASLPSDGWLELHVRRIPGGQVSGWLHELAVDAELAVRGPFGQCFHVADDDQRKLLLVGAGTGLAPLVGIARDALEQGHRGPIDLVHGGLEPNRLYLRDDLDRLARESPQLRVHHCVLRGATAREHEGPLDQVAIRLAGALAGARAFLCGDGEIVHLLRRSLFLAGLPSGEILADPFLPSKPALA</sequence>
<dbReference type="GO" id="GO:0051213">
    <property type="term" value="F:dioxygenase activity"/>
    <property type="evidence" value="ECO:0007669"/>
    <property type="project" value="UniProtKB-KW"/>
</dbReference>
<dbReference type="PRINTS" id="PR00410">
    <property type="entry name" value="PHEHYDRXLASE"/>
</dbReference>
<reference evidence="3 4" key="1">
    <citation type="submission" date="2019-02" db="EMBL/GenBank/DDBJ databases">
        <title>Deep-cultivation of Planctomycetes and their phenomic and genomic characterization uncovers novel biology.</title>
        <authorList>
            <person name="Wiegand S."/>
            <person name="Jogler M."/>
            <person name="Boedeker C."/>
            <person name="Pinto D."/>
            <person name="Vollmers J."/>
            <person name="Rivas-Marin E."/>
            <person name="Kohn T."/>
            <person name="Peeters S.H."/>
            <person name="Heuer A."/>
            <person name="Rast P."/>
            <person name="Oberbeckmann S."/>
            <person name="Bunk B."/>
            <person name="Jeske O."/>
            <person name="Meyerdierks A."/>
            <person name="Storesund J.E."/>
            <person name="Kallscheuer N."/>
            <person name="Luecker S."/>
            <person name="Lage O.M."/>
            <person name="Pohl T."/>
            <person name="Merkel B.J."/>
            <person name="Hornburger P."/>
            <person name="Mueller R.-W."/>
            <person name="Bruemmer F."/>
            <person name="Labrenz M."/>
            <person name="Spormann A.M."/>
            <person name="Op den Camp H."/>
            <person name="Overmann J."/>
            <person name="Amann R."/>
            <person name="Jetten M.S.M."/>
            <person name="Mascher T."/>
            <person name="Medema M.H."/>
            <person name="Devos D.P."/>
            <person name="Kaster A.-K."/>
            <person name="Ovreas L."/>
            <person name="Rohde M."/>
            <person name="Galperin M.Y."/>
            <person name="Jogler C."/>
        </authorList>
    </citation>
    <scope>NUCLEOTIDE SEQUENCE [LARGE SCALE GENOMIC DNA]</scope>
    <source>
        <strain evidence="3 4">Pla133</strain>
    </source>
</reference>
<dbReference type="SUPFAM" id="SSF63380">
    <property type="entry name" value="Riboflavin synthase domain-like"/>
    <property type="match status" value="1"/>
</dbReference>
<dbReference type="Gene3D" id="2.40.30.10">
    <property type="entry name" value="Translation factors"/>
    <property type="match status" value="1"/>
</dbReference>
<keyword evidence="4" id="KW-1185">Reference proteome</keyword>
<dbReference type="InterPro" id="IPR008333">
    <property type="entry name" value="Cbr1-like_FAD-bd_dom"/>
</dbReference>
<dbReference type="GO" id="GO:0051536">
    <property type="term" value="F:iron-sulfur cluster binding"/>
    <property type="evidence" value="ECO:0007669"/>
    <property type="project" value="InterPro"/>
</dbReference>
<keyword evidence="3" id="KW-0560">Oxidoreductase</keyword>
<dbReference type="InterPro" id="IPR050415">
    <property type="entry name" value="MRET"/>
</dbReference>
<dbReference type="InterPro" id="IPR001433">
    <property type="entry name" value="OxRdtase_FAD/NAD-bd"/>
</dbReference>
<evidence type="ECO:0000259" key="1">
    <source>
        <dbReference type="PROSITE" id="PS51085"/>
    </source>
</evidence>
<feature type="domain" description="FAD-binding FR-type" evidence="2">
    <location>
        <begin position="89"/>
        <end position="185"/>
    </location>
</feature>
<dbReference type="SUPFAM" id="SSF54292">
    <property type="entry name" value="2Fe-2S ferredoxin-like"/>
    <property type="match status" value="1"/>
</dbReference>
<name>A0A518BSK8_9BACT</name>
<dbReference type="InterPro" id="IPR001709">
    <property type="entry name" value="Flavoprot_Pyr_Nucl_cyt_Rdtase"/>
</dbReference>
<dbReference type="Pfam" id="PF00175">
    <property type="entry name" value="NAD_binding_1"/>
    <property type="match status" value="1"/>
</dbReference>
<dbReference type="InterPro" id="IPR017938">
    <property type="entry name" value="Riboflavin_synthase-like_b-brl"/>
</dbReference>
<organism evidence="3 4">
    <name type="scientific">Engelhardtia mirabilis</name>
    <dbReference type="NCBI Taxonomy" id="2528011"/>
    <lineage>
        <taxon>Bacteria</taxon>
        <taxon>Pseudomonadati</taxon>
        <taxon>Planctomycetota</taxon>
        <taxon>Planctomycetia</taxon>
        <taxon>Planctomycetia incertae sedis</taxon>
        <taxon>Engelhardtia</taxon>
    </lineage>
</organism>
<proteinExistence type="predicted"/>
<gene>
    <name evidence="3" type="primary">ndoR</name>
    <name evidence="3" type="ORF">Pla133_50900</name>
</gene>
<dbReference type="Pfam" id="PF00111">
    <property type="entry name" value="Fer2"/>
    <property type="match status" value="1"/>
</dbReference>
<dbReference type="InterPro" id="IPR012675">
    <property type="entry name" value="Beta-grasp_dom_sf"/>
</dbReference>
<dbReference type="Pfam" id="PF00970">
    <property type="entry name" value="FAD_binding_6"/>
    <property type="match status" value="1"/>
</dbReference>
<dbReference type="AlphaFoldDB" id="A0A518BSK8"/>
<dbReference type="PANTHER" id="PTHR47354">
    <property type="entry name" value="NADH OXIDOREDUCTASE HCR"/>
    <property type="match status" value="1"/>
</dbReference>
<dbReference type="CDD" id="cd06194">
    <property type="entry name" value="FNR_N-term_Iron_sulfur_binding"/>
    <property type="match status" value="1"/>
</dbReference>
<evidence type="ECO:0000259" key="2">
    <source>
        <dbReference type="PROSITE" id="PS51384"/>
    </source>
</evidence>
<evidence type="ECO:0000313" key="4">
    <source>
        <dbReference type="Proteomes" id="UP000316921"/>
    </source>
</evidence>
<dbReference type="InterPro" id="IPR036010">
    <property type="entry name" value="2Fe-2S_ferredoxin-like_sf"/>
</dbReference>
<feature type="domain" description="2Fe-2S ferredoxin-type" evidence="1">
    <location>
        <begin position="1"/>
        <end position="89"/>
    </location>
</feature>
<dbReference type="Gene3D" id="3.10.20.30">
    <property type="match status" value="1"/>
</dbReference>
<dbReference type="InterPro" id="IPR039261">
    <property type="entry name" value="FNR_nucleotide-bd"/>
</dbReference>
<dbReference type="Proteomes" id="UP000316921">
    <property type="component" value="Chromosome"/>
</dbReference>
<dbReference type="Gene3D" id="3.40.50.80">
    <property type="entry name" value="Nucleotide-binding domain of ferredoxin-NADP reductase (FNR) module"/>
    <property type="match status" value="1"/>
</dbReference>
<dbReference type="RefSeq" id="WP_145070358.1">
    <property type="nucleotide sequence ID" value="NZ_CP036287.1"/>
</dbReference>
<dbReference type="PRINTS" id="PR00371">
    <property type="entry name" value="FPNCR"/>
</dbReference>